<proteinExistence type="predicted"/>
<dbReference type="Gene3D" id="2.60.40.10">
    <property type="entry name" value="Immunoglobulins"/>
    <property type="match status" value="4"/>
</dbReference>
<dbReference type="InterPro" id="IPR003961">
    <property type="entry name" value="FN3_dom"/>
</dbReference>
<sequence length="577" mass="61429">MTSVRHSTAAAATVVVFAAAGGLLTAHVTTASAAVTCASPAFKRQLFANTTFSGTPKKTDCDAKISENWGTGAPATGLPANNFGVRWTLTRDFGSGGPFTLSTSGLDGIRVHLDPDTPDARKINLWKNGTTTVSKTLNLTIPAGTHTLRVDYVNWTGSAKVNFTYTPRTSATVDKIAPLPPTAPTVTYDKTTGKAKLTWAKNKEMDLAGYRVLRRPATSDGWKRLTDTAAGSAAYTDAALAKTGETYVYEIRAYDKAGNESVGSADRSVTTVDRTPPPVPSHVKATDGQPGVTLAWNAVPGAAYHLVHRRWDDDGGDNPVVQVAKVTSTSWLDTTVKENLDYSYWVTAVDEAGNKSAKSAGTPVSRGDHAPSAPTGLTATPQPAAGIGLTWQAPRTPIAQDLSHYRIYRGNRLVDTVRSTQTSFMDSGVRHGLAYTYTVTAVDFAENESAASASATAVAPTAGLGPAAVTGLTGAIVGQDVELTWRSNPEADEVDHYDVYRGQLVDGTWQYELWNSVDEGSTDPDEPLSYVQELYGSRGETVRWAVVAVDIHRNSRFDTGEEFSYVTLTEPVGSPDA</sequence>
<accession>A0ABU2ZCM6</accession>
<feature type="region of interest" description="Disordered" evidence="3">
    <location>
        <begin position="355"/>
        <end position="384"/>
    </location>
</feature>
<keyword evidence="2" id="KW-0119">Carbohydrate metabolism</keyword>
<feature type="domain" description="PA14" evidence="6">
    <location>
        <begin position="37"/>
        <end position="183"/>
    </location>
</feature>
<feature type="domain" description="Fibronectin type-III" evidence="5">
    <location>
        <begin position="180"/>
        <end position="278"/>
    </location>
</feature>
<dbReference type="InterPro" id="IPR013783">
    <property type="entry name" value="Ig-like_fold"/>
</dbReference>
<dbReference type="InterPro" id="IPR037524">
    <property type="entry name" value="PA14/GLEYA"/>
</dbReference>
<evidence type="ECO:0000256" key="2">
    <source>
        <dbReference type="ARBA" id="ARBA00023326"/>
    </source>
</evidence>
<evidence type="ECO:0000256" key="4">
    <source>
        <dbReference type="SAM" id="SignalP"/>
    </source>
</evidence>
<protein>
    <submittedName>
        <fullName evidence="7">PA14 domain-containing protein</fullName>
    </submittedName>
</protein>
<dbReference type="Pfam" id="PF00041">
    <property type="entry name" value="fn3"/>
    <property type="match status" value="1"/>
</dbReference>
<feature type="domain" description="Fibronectin type-III" evidence="5">
    <location>
        <begin position="373"/>
        <end position="462"/>
    </location>
</feature>
<comment type="caution">
    <text evidence="7">The sequence shown here is derived from an EMBL/GenBank/DDBJ whole genome shotgun (WGS) entry which is preliminary data.</text>
</comment>
<dbReference type="Proteomes" id="UP001180737">
    <property type="component" value="Unassembled WGS sequence"/>
</dbReference>
<feature type="signal peptide" evidence="4">
    <location>
        <begin position="1"/>
        <end position="33"/>
    </location>
</feature>
<evidence type="ECO:0000256" key="3">
    <source>
        <dbReference type="SAM" id="MobiDB-lite"/>
    </source>
</evidence>
<dbReference type="PROSITE" id="PS50853">
    <property type="entry name" value="FN3"/>
    <property type="match status" value="3"/>
</dbReference>
<feature type="region of interest" description="Disordered" evidence="3">
    <location>
        <begin position="262"/>
        <end position="288"/>
    </location>
</feature>
<keyword evidence="1" id="KW-0326">Glycosidase</keyword>
<feature type="chain" id="PRO_5046865236" evidence="4">
    <location>
        <begin position="34"/>
        <end position="577"/>
    </location>
</feature>
<evidence type="ECO:0000313" key="7">
    <source>
        <dbReference type="EMBL" id="MDT0573137.1"/>
    </source>
</evidence>
<dbReference type="SUPFAM" id="SSF56988">
    <property type="entry name" value="Anthrax protective antigen"/>
    <property type="match status" value="1"/>
</dbReference>
<keyword evidence="2" id="KW-0624">Polysaccharide degradation</keyword>
<dbReference type="RefSeq" id="WP_033524483.1">
    <property type="nucleotide sequence ID" value="NZ_JAVRFJ010000046.1"/>
</dbReference>
<keyword evidence="8" id="KW-1185">Reference proteome</keyword>
<evidence type="ECO:0000259" key="6">
    <source>
        <dbReference type="PROSITE" id="PS51820"/>
    </source>
</evidence>
<dbReference type="CDD" id="cd00063">
    <property type="entry name" value="FN3"/>
    <property type="match status" value="3"/>
</dbReference>
<gene>
    <name evidence="7" type="ORF">RM704_37755</name>
</gene>
<feature type="domain" description="Fibronectin type-III" evidence="5">
    <location>
        <begin position="279"/>
        <end position="372"/>
    </location>
</feature>
<reference evidence="7" key="1">
    <citation type="submission" date="2024-05" db="EMBL/GenBank/DDBJ databases">
        <title>30 novel species of actinomycetes from the DSMZ collection.</title>
        <authorList>
            <person name="Nouioui I."/>
        </authorList>
    </citation>
    <scope>NUCLEOTIDE SEQUENCE</scope>
    <source>
        <strain evidence="7">DSM 3412</strain>
    </source>
</reference>
<name>A0ABU2ZCM6_9ACTN</name>
<dbReference type="PROSITE" id="PS51820">
    <property type="entry name" value="PA14"/>
    <property type="match status" value="1"/>
</dbReference>
<dbReference type="EMBL" id="JAVRFJ010000046">
    <property type="protein sequence ID" value="MDT0573137.1"/>
    <property type="molecule type" value="Genomic_DNA"/>
</dbReference>
<keyword evidence="4" id="KW-0732">Signal</keyword>
<dbReference type="Pfam" id="PF07691">
    <property type="entry name" value="PA14"/>
    <property type="match status" value="1"/>
</dbReference>
<keyword evidence="1" id="KW-0378">Hydrolase</keyword>
<dbReference type="InterPro" id="IPR036116">
    <property type="entry name" value="FN3_sf"/>
</dbReference>
<organism evidence="7 8">
    <name type="scientific">Streptomyces gottesmaniae</name>
    <dbReference type="NCBI Taxonomy" id="3075518"/>
    <lineage>
        <taxon>Bacteria</taxon>
        <taxon>Bacillati</taxon>
        <taxon>Actinomycetota</taxon>
        <taxon>Actinomycetes</taxon>
        <taxon>Kitasatosporales</taxon>
        <taxon>Streptomycetaceae</taxon>
        <taxon>Streptomyces</taxon>
    </lineage>
</organism>
<evidence type="ECO:0000259" key="5">
    <source>
        <dbReference type="PROSITE" id="PS50853"/>
    </source>
</evidence>
<dbReference type="SUPFAM" id="SSF49265">
    <property type="entry name" value="Fibronectin type III"/>
    <property type="match status" value="2"/>
</dbReference>
<evidence type="ECO:0000313" key="8">
    <source>
        <dbReference type="Proteomes" id="UP001180737"/>
    </source>
</evidence>
<evidence type="ECO:0000256" key="1">
    <source>
        <dbReference type="ARBA" id="ARBA00023295"/>
    </source>
</evidence>
<dbReference type="SMART" id="SM00758">
    <property type="entry name" value="PA14"/>
    <property type="match status" value="1"/>
</dbReference>
<dbReference type="InterPro" id="IPR011658">
    <property type="entry name" value="PA14_dom"/>
</dbReference>
<dbReference type="SMART" id="SM00060">
    <property type="entry name" value="FN3"/>
    <property type="match status" value="3"/>
</dbReference>